<feature type="coiled-coil region" evidence="1">
    <location>
        <begin position="222"/>
        <end position="300"/>
    </location>
</feature>
<keyword evidence="4" id="KW-1185">Reference proteome</keyword>
<proteinExistence type="predicted"/>
<organism evidence="3 4">
    <name type="scientific">Acinetobacter bohemicus</name>
    <dbReference type="NCBI Taxonomy" id="1435036"/>
    <lineage>
        <taxon>Bacteria</taxon>
        <taxon>Pseudomonadati</taxon>
        <taxon>Pseudomonadota</taxon>
        <taxon>Gammaproteobacteria</taxon>
        <taxon>Moraxellales</taxon>
        <taxon>Moraxellaceae</taxon>
        <taxon>Acinetobacter</taxon>
    </lineage>
</organism>
<protein>
    <submittedName>
        <fullName evidence="3">Uncharacterized protein</fullName>
    </submittedName>
</protein>
<feature type="transmembrane region" description="Helical" evidence="2">
    <location>
        <begin position="187"/>
        <end position="206"/>
    </location>
</feature>
<accession>A0A1I6VHY1</accession>
<keyword evidence="1" id="KW-0175">Coiled coil</keyword>
<reference evidence="4" key="1">
    <citation type="submission" date="2016-10" db="EMBL/GenBank/DDBJ databases">
        <authorList>
            <person name="Varghese N."/>
            <person name="Submissions S."/>
        </authorList>
    </citation>
    <scope>NUCLEOTIDE SEQUENCE [LARGE SCALE GENOMIC DNA]</scope>
    <source>
        <strain evidence="4">ANC 5076</strain>
    </source>
</reference>
<evidence type="ECO:0000313" key="3">
    <source>
        <dbReference type="EMBL" id="SFT13285.1"/>
    </source>
</evidence>
<gene>
    <name evidence="3" type="ORF">SAMN05444586_102622</name>
</gene>
<evidence type="ECO:0000313" key="4">
    <source>
        <dbReference type="Proteomes" id="UP000182827"/>
    </source>
</evidence>
<dbReference type="RefSeq" id="WP_074947296.1">
    <property type="nucleotide sequence ID" value="NZ_FOZU01000026.1"/>
</dbReference>
<keyword evidence="2" id="KW-1133">Transmembrane helix</keyword>
<evidence type="ECO:0000256" key="2">
    <source>
        <dbReference type="SAM" id="Phobius"/>
    </source>
</evidence>
<keyword evidence="2" id="KW-0812">Transmembrane</keyword>
<feature type="transmembrane region" description="Helical" evidence="2">
    <location>
        <begin position="12"/>
        <end position="31"/>
    </location>
</feature>
<keyword evidence="2" id="KW-0472">Membrane</keyword>
<sequence>MVKIKNINSDKFLYLKIFLFVLFTLFISTFLNQNKYYKQLEDSRKSHYHDVIFVFEAINKECLKNKSEQLCFDQFYNALNSYTNRGTISLHDRNNKLILEKKDESIYDHRTPVIVTHTFSEFETLQPRLEISKLTGYSNFWLNSLNAMTFSSWNYIQDFTSRITGNGPVIEGMSWYEFARKVAWERFYPALPFVFILLGVALYGGWRRYQIEKINIELIMQQQRLNQEKFELEKSVQQLNADLEEKDHEAFLLTSSIQNLTVRIKNSVDRKEIDALILEKQELENELRNNEGEKSKLLMVLGQKDLAQQELQSRIEEYEIKHGYTLVGEFVRHWTYFEKQLQRLCSSELQEQLNNPKGKAVSASLMIDDLYNQAIINQNLRNDLHLVRKFRNNVMHASNVDNHSHYQHIIHDLKGNIDVLHHAIEKLQKQDLY</sequence>
<dbReference type="AlphaFoldDB" id="A0A1I6VHY1"/>
<dbReference type="Proteomes" id="UP000182827">
    <property type="component" value="Unassembled WGS sequence"/>
</dbReference>
<evidence type="ECO:0000256" key="1">
    <source>
        <dbReference type="SAM" id="Coils"/>
    </source>
</evidence>
<dbReference type="EMBL" id="FOZU01000026">
    <property type="protein sequence ID" value="SFT13285.1"/>
    <property type="molecule type" value="Genomic_DNA"/>
</dbReference>
<name>A0A1I6VHY1_9GAMM</name>